<protein>
    <submittedName>
        <fullName evidence="1">Uncharacterized protein</fullName>
    </submittedName>
</protein>
<sequence length="77" mass="8910">MTRKRYNFPIDRCPYCGGKSFYISSKASGTTSFFVNSDGTESENDSMYDGLNLTQNKYWQCGDCYKRVFKDSEVEQL</sequence>
<dbReference type="RefSeq" id="WP_088270645.1">
    <property type="nucleotide sequence ID" value="NZ_BMKI01000037.1"/>
</dbReference>
<organism evidence="1 2">
    <name type="scientific">Enterococcus wangshanyuanii</name>
    <dbReference type="NCBI Taxonomy" id="2005703"/>
    <lineage>
        <taxon>Bacteria</taxon>
        <taxon>Bacillati</taxon>
        <taxon>Bacillota</taxon>
        <taxon>Bacilli</taxon>
        <taxon>Lactobacillales</taxon>
        <taxon>Enterococcaceae</taxon>
        <taxon>Enterococcus</taxon>
    </lineage>
</organism>
<dbReference type="Proteomes" id="UP000630615">
    <property type="component" value="Unassembled WGS sequence"/>
</dbReference>
<gene>
    <name evidence="1" type="ORF">GCM10011573_39520</name>
</gene>
<proteinExistence type="predicted"/>
<reference evidence="2" key="1">
    <citation type="journal article" date="2019" name="Int. J. Syst. Evol. Microbiol.">
        <title>The Global Catalogue of Microorganisms (GCM) 10K type strain sequencing project: providing services to taxonomists for standard genome sequencing and annotation.</title>
        <authorList>
            <consortium name="The Broad Institute Genomics Platform"/>
            <consortium name="The Broad Institute Genome Sequencing Center for Infectious Disease"/>
            <person name="Wu L."/>
            <person name="Ma J."/>
        </authorList>
    </citation>
    <scope>NUCLEOTIDE SEQUENCE [LARGE SCALE GENOMIC DNA]</scope>
    <source>
        <strain evidence="2">CGMCC 1.15942</strain>
    </source>
</reference>
<comment type="caution">
    <text evidence="1">The sequence shown here is derived from an EMBL/GenBank/DDBJ whole genome shotgun (WGS) entry which is preliminary data.</text>
</comment>
<name>A0ABQ1PWX8_9ENTE</name>
<evidence type="ECO:0000313" key="1">
    <source>
        <dbReference type="EMBL" id="GGD06201.1"/>
    </source>
</evidence>
<dbReference type="EMBL" id="BMKI01000037">
    <property type="protein sequence ID" value="GGD06201.1"/>
    <property type="molecule type" value="Genomic_DNA"/>
</dbReference>
<evidence type="ECO:0000313" key="2">
    <source>
        <dbReference type="Proteomes" id="UP000630615"/>
    </source>
</evidence>
<keyword evidence="2" id="KW-1185">Reference proteome</keyword>
<accession>A0ABQ1PWX8</accession>